<accession>A0A063C489</accession>
<keyword evidence="4" id="KW-0812">Transmembrane</keyword>
<dbReference type="PANTHER" id="PTHR10695">
    <property type="entry name" value="DEPHOSPHO-COA KINASE-RELATED"/>
    <property type="match status" value="1"/>
</dbReference>
<dbReference type="GeneID" id="66067357"/>
<evidence type="ECO:0000313" key="8">
    <source>
        <dbReference type="Proteomes" id="UP000054053"/>
    </source>
</evidence>
<dbReference type="GO" id="GO:0004140">
    <property type="term" value="F:dephospho-CoA kinase activity"/>
    <property type="evidence" value="ECO:0007669"/>
    <property type="project" value="InterPro"/>
</dbReference>
<name>A0A063C489_USTVR</name>
<evidence type="ECO:0000313" key="6">
    <source>
        <dbReference type="EMBL" id="QUC22339.1"/>
    </source>
</evidence>
<dbReference type="PROSITE" id="PS51219">
    <property type="entry name" value="DPCK"/>
    <property type="match status" value="1"/>
</dbReference>
<dbReference type="NCBIfam" id="TIGR00152">
    <property type="entry name" value="dephospho-CoA kinase"/>
    <property type="match status" value="1"/>
</dbReference>
<dbReference type="Gene3D" id="3.40.50.300">
    <property type="entry name" value="P-loop containing nucleotide triphosphate hydrolases"/>
    <property type="match status" value="1"/>
</dbReference>
<organism evidence="5 8">
    <name type="scientific">Ustilaginoidea virens</name>
    <name type="common">Rice false smut fungus</name>
    <name type="synonym">Villosiclava virens</name>
    <dbReference type="NCBI Taxonomy" id="1159556"/>
    <lineage>
        <taxon>Eukaryota</taxon>
        <taxon>Fungi</taxon>
        <taxon>Dikarya</taxon>
        <taxon>Ascomycota</taxon>
        <taxon>Pezizomycotina</taxon>
        <taxon>Sordariomycetes</taxon>
        <taxon>Hypocreomycetidae</taxon>
        <taxon>Hypocreales</taxon>
        <taxon>Clavicipitaceae</taxon>
        <taxon>Ustilaginoidea</taxon>
    </lineage>
</organism>
<feature type="region of interest" description="Disordered" evidence="3">
    <location>
        <begin position="64"/>
        <end position="87"/>
    </location>
</feature>
<dbReference type="CDD" id="cd02022">
    <property type="entry name" value="DPCK"/>
    <property type="match status" value="1"/>
</dbReference>
<protein>
    <submittedName>
        <fullName evidence="5">Uncharacterized protein</fullName>
    </submittedName>
</protein>
<dbReference type="Proteomes" id="UP000027002">
    <property type="component" value="Chromosome 5"/>
</dbReference>
<dbReference type="GO" id="GO:0015937">
    <property type="term" value="P:coenzyme A biosynthetic process"/>
    <property type="evidence" value="ECO:0007669"/>
    <property type="project" value="InterPro"/>
</dbReference>
<dbReference type="GO" id="GO:0005524">
    <property type="term" value="F:ATP binding"/>
    <property type="evidence" value="ECO:0007669"/>
    <property type="project" value="UniProtKB-KW"/>
</dbReference>
<reference evidence="5" key="1">
    <citation type="journal article" date="2016" name="Genome Announc.">
        <title>Genome Sequence of Ustilaginoidea virens IPU010, a Rice Pathogenic Fungus Causing False Smut.</title>
        <authorList>
            <person name="Kumagai T."/>
            <person name="Ishii T."/>
            <person name="Terai G."/>
            <person name="Umemura M."/>
            <person name="Machida M."/>
            <person name="Asai K."/>
        </authorList>
    </citation>
    <scope>NUCLEOTIDE SEQUENCE [LARGE SCALE GENOMIC DNA]</scope>
    <source>
        <strain evidence="5">IPU010</strain>
    </source>
</reference>
<evidence type="ECO:0000313" key="7">
    <source>
        <dbReference type="Proteomes" id="UP000027002"/>
    </source>
</evidence>
<dbReference type="STRING" id="1159556.A0A063C489"/>
<gene>
    <name evidence="6" type="ORF">UV8b_06580</name>
    <name evidence="5" type="ORF">UVI_02037480</name>
</gene>
<dbReference type="Proteomes" id="UP000054053">
    <property type="component" value="Unassembled WGS sequence"/>
</dbReference>
<sequence length="274" mass="30635">MLLIGLTGSIATGKSTVSSLLKAEPYRLPVVDADVLARKVVEPGTNGYRAVLEHFAATTPDLLVQPSDSMPANGPDGKGRPLNRPALGRRVFGDSEERRRDRAVLNGIVHPAVRKEMLKEILGCYLRGHWAVVVDVPLLFESGLDRFCGLTMVVAVREPETQMKRLMGRDAHLSRQDAENRVRSQTDVRIKAQRCLERGDGKGVVLWNDGPKEDLAVQLDDAVKQMRARSPEWWSWVLLGCPPLALMVSAWRLWQNMAINRRWEESQTDAKAKL</sequence>
<evidence type="ECO:0000256" key="3">
    <source>
        <dbReference type="SAM" id="MobiDB-lite"/>
    </source>
</evidence>
<dbReference type="KEGG" id="uvi:66067357"/>
<evidence type="ECO:0000256" key="1">
    <source>
        <dbReference type="ARBA" id="ARBA00022741"/>
    </source>
</evidence>
<dbReference type="FunFam" id="3.40.50.300:FF:001227">
    <property type="entry name" value="Dephospho-CoA kinase CAB5"/>
    <property type="match status" value="1"/>
</dbReference>
<dbReference type="HAMAP" id="MF_00376">
    <property type="entry name" value="Dephospho_CoA_kinase"/>
    <property type="match status" value="1"/>
</dbReference>
<proteinExistence type="inferred from homology"/>
<evidence type="ECO:0000256" key="2">
    <source>
        <dbReference type="ARBA" id="ARBA00022840"/>
    </source>
</evidence>
<dbReference type="InterPro" id="IPR001977">
    <property type="entry name" value="Depp_CoAkinase"/>
</dbReference>
<keyword evidence="2" id="KW-0067">ATP-binding</keyword>
<evidence type="ECO:0000313" key="5">
    <source>
        <dbReference type="EMBL" id="GAO14169.1"/>
    </source>
</evidence>
<keyword evidence="7" id="KW-1185">Reference proteome</keyword>
<keyword evidence="4" id="KW-0472">Membrane</keyword>
<keyword evidence="1" id="KW-0547">Nucleotide-binding</keyword>
<keyword evidence="4" id="KW-1133">Transmembrane helix</keyword>
<dbReference type="Pfam" id="PF01121">
    <property type="entry name" value="CoaE"/>
    <property type="match status" value="1"/>
</dbReference>
<dbReference type="EMBL" id="BBTG02000020">
    <property type="protein sequence ID" value="GAO14169.1"/>
    <property type="molecule type" value="Genomic_DNA"/>
</dbReference>
<dbReference type="InterPro" id="IPR027417">
    <property type="entry name" value="P-loop_NTPase"/>
</dbReference>
<dbReference type="PANTHER" id="PTHR10695:SF46">
    <property type="entry name" value="BIFUNCTIONAL COENZYME A SYNTHASE-RELATED"/>
    <property type="match status" value="1"/>
</dbReference>
<dbReference type="RefSeq" id="XP_043000012.1">
    <property type="nucleotide sequence ID" value="XM_043144077.1"/>
</dbReference>
<reference evidence="8" key="2">
    <citation type="journal article" date="2016" name="Genome Announc.">
        <title>Genome sequence of Ustilaginoidea virens IPU010, a rice pathogenic fungus causing false smut.</title>
        <authorList>
            <person name="Kumagai T."/>
            <person name="Ishii T."/>
            <person name="Terai G."/>
            <person name="Umemura M."/>
            <person name="Machida M."/>
            <person name="Asai K."/>
        </authorList>
    </citation>
    <scope>NUCLEOTIDE SEQUENCE [LARGE SCALE GENOMIC DNA]</scope>
    <source>
        <strain evidence="8">IPU010</strain>
    </source>
</reference>
<dbReference type="HOGENOM" id="CLU_057180_0_1_1"/>
<dbReference type="AlphaFoldDB" id="A0A063C489"/>
<dbReference type="OrthoDB" id="247245at2759"/>
<evidence type="ECO:0000256" key="4">
    <source>
        <dbReference type="SAM" id="Phobius"/>
    </source>
</evidence>
<feature type="transmembrane region" description="Helical" evidence="4">
    <location>
        <begin position="233"/>
        <end position="254"/>
    </location>
</feature>
<reference evidence="6" key="3">
    <citation type="submission" date="2020-03" db="EMBL/GenBank/DDBJ databases">
        <title>A mixture of massive structural variations and highly conserved coding sequences in Ustilaginoidea virens genome.</title>
        <authorList>
            <person name="Zhang K."/>
            <person name="Zhao Z."/>
            <person name="Zhang Z."/>
            <person name="Li Y."/>
            <person name="Hsiang T."/>
            <person name="Sun W."/>
        </authorList>
    </citation>
    <scope>NUCLEOTIDE SEQUENCE</scope>
    <source>
        <strain evidence="6">UV-8b</strain>
    </source>
</reference>
<dbReference type="EMBL" id="CP072757">
    <property type="protein sequence ID" value="QUC22339.1"/>
    <property type="molecule type" value="Genomic_DNA"/>
</dbReference>
<dbReference type="SUPFAM" id="SSF52540">
    <property type="entry name" value="P-loop containing nucleoside triphosphate hydrolases"/>
    <property type="match status" value="1"/>
</dbReference>